<dbReference type="Proteomes" id="UP001179952">
    <property type="component" value="Unassembled WGS sequence"/>
</dbReference>
<protein>
    <submittedName>
        <fullName evidence="1">Uncharacterized protein</fullName>
    </submittedName>
</protein>
<accession>A0AAV9BLW1</accession>
<evidence type="ECO:0000313" key="2">
    <source>
        <dbReference type="Proteomes" id="UP001179952"/>
    </source>
</evidence>
<reference evidence="1" key="1">
    <citation type="journal article" date="2023" name="Nat. Commun.">
        <title>Diploid and tetraploid genomes of Acorus and the evolution of monocots.</title>
        <authorList>
            <person name="Ma L."/>
            <person name="Liu K.W."/>
            <person name="Li Z."/>
            <person name="Hsiao Y.Y."/>
            <person name="Qi Y."/>
            <person name="Fu T."/>
            <person name="Tang G.D."/>
            <person name="Zhang D."/>
            <person name="Sun W.H."/>
            <person name="Liu D.K."/>
            <person name="Li Y."/>
            <person name="Chen G.Z."/>
            <person name="Liu X.D."/>
            <person name="Liao X.Y."/>
            <person name="Jiang Y.T."/>
            <person name="Yu X."/>
            <person name="Hao Y."/>
            <person name="Huang J."/>
            <person name="Zhao X.W."/>
            <person name="Ke S."/>
            <person name="Chen Y.Y."/>
            <person name="Wu W.L."/>
            <person name="Hsu J.L."/>
            <person name="Lin Y.F."/>
            <person name="Huang M.D."/>
            <person name="Li C.Y."/>
            <person name="Huang L."/>
            <person name="Wang Z.W."/>
            <person name="Zhao X."/>
            <person name="Zhong W.Y."/>
            <person name="Peng D.H."/>
            <person name="Ahmad S."/>
            <person name="Lan S."/>
            <person name="Zhang J.S."/>
            <person name="Tsai W.C."/>
            <person name="Van de Peer Y."/>
            <person name="Liu Z.J."/>
        </authorList>
    </citation>
    <scope>NUCLEOTIDE SEQUENCE</scope>
    <source>
        <strain evidence="1">SCP</strain>
    </source>
</reference>
<proteinExistence type="predicted"/>
<keyword evidence="2" id="KW-1185">Reference proteome</keyword>
<dbReference type="AlphaFoldDB" id="A0AAV9BLW1"/>
<gene>
    <name evidence="1" type="ORF">QJS04_geneDACA016582</name>
</gene>
<comment type="caution">
    <text evidence="1">The sequence shown here is derived from an EMBL/GenBank/DDBJ whole genome shotgun (WGS) entry which is preliminary data.</text>
</comment>
<dbReference type="EMBL" id="JAUJYN010000002">
    <property type="protein sequence ID" value="KAK1277665.1"/>
    <property type="molecule type" value="Genomic_DNA"/>
</dbReference>
<sequence length="57" mass="6438">MSKAYKERIQQQALKGLTQSTWGITEFEPLNSRTRRCISTNSLCSGGWVYNGVNDNV</sequence>
<name>A0AAV9BLW1_ACOGR</name>
<organism evidence="1 2">
    <name type="scientific">Acorus gramineus</name>
    <name type="common">Dwarf sweet flag</name>
    <dbReference type="NCBI Taxonomy" id="55184"/>
    <lineage>
        <taxon>Eukaryota</taxon>
        <taxon>Viridiplantae</taxon>
        <taxon>Streptophyta</taxon>
        <taxon>Embryophyta</taxon>
        <taxon>Tracheophyta</taxon>
        <taxon>Spermatophyta</taxon>
        <taxon>Magnoliopsida</taxon>
        <taxon>Liliopsida</taxon>
        <taxon>Acoraceae</taxon>
        <taxon>Acorus</taxon>
    </lineage>
</organism>
<evidence type="ECO:0000313" key="1">
    <source>
        <dbReference type="EMBL" id="KAK1277665.1"/>
    </source>
</evidence>
<reference evidence="1" key="2">
    <citation type="submission" date="2023-06" db="EMBL/GenBank/DDBJ databases">
        <authorList>
            <person name="Ma L."/>
            <person name="Liu K.-W."/>
            <person name="Li Z."/>
            <person name="Hsiao Y.-Y."/>
            <person name="Qi Y."/>
            <person name="Fu T."/>
            <person name="Tang G."/>
            <person name="Zhang D."/>
            <person name="Sun W.-H."/>
            <person name="Liu D.-K."/>
            <person name="Li Y."/>
            <person name="Chen G.-Z."/>
            <person name="Liu X.-D."/>
            <person name="Liao X.-Y."/>
            <person name="Jiang Y.-T."/>
            <person name="Yu X."/>
            <person name="Hao Y."/>
            <person name="Huang J."/>
            <person name="Zhao X.-W."/>
            <person name="Ke S."/>
            <person name="Chen Y.-Y."/>
            <person name="Wu W.-L."/>
            <person name="Hsu J.-L."/>
            <person name="Lin Y.-F."/>
            <person name="Huang M.-D."/>
            <person name="Li C.-Y."/>
            <person name="Huang L."/>
            <person name="Wang Z.-W."/>
            <person name="Zhao X."/>
            <person name="Zhong W.-Y."/>
            <person name="Peng D.-H."/>
            <person name="Ahmad S."/>
            <person name="Lan S."/>
            <person name="Zhang J.-S."/>
            <person name="Tsai W.-C."/>
            <person name="Van De Peer Y."/>
            <person name="Liu Z.-J."/>
        </authorList>
    </citation>
    <scope>NUCLEOTIDE SEQUENCE</scope>
    <source>
        <strain evidence="1">SCP</strain>
        <tissue evidence="1">Leaves</tissue>
    </source>
</reference>